<dbReference type="Proteomes" id="UP000292957">
    <property type="component" value="Unassembled WGS sequence"/>
</dbReference>
<evidence type="ECO:0000256" key="1">
    <source>
        <dbReference type="SAM" id="MobiDB-lite"/>
    </source>
</evidence>
<reference evidence="3" key="1">
    <citation type="submission" date="2019-01" db="EMBL/GenBank/DDBJ databases">
        <title>Draft genome sequences of three monokaryotic isolates of the white-rot basidiomycete fungus Dichomitus squalens.</title>
        <authorList>
            <consortium name="DOE Joint Genome Institute"/>
            <person name="Lopez S.C."/>
            <person name="Andreopoulos B."/>
            <person name="Pangilinan J."/>
            <person name="Lipzen A."/>
            <person name="Riley R."/>
            <person name="Ahrendt S."/>
            <person name="Ng V."/>
            <person name="Barry K."/>
            <person name="Daum C."/>
            <person name="Grigoriev I.V."/>
            <person name="Hilden K.S."/>
            <person name="Makela M.R."/>
            <person name="de Vries R.P."/>
        </authorList>
    </citation>
    <scope>NUCLEOTIDE SEQUENCE [LARGE SCALE GENOMIC DNA]</scope>
    <source>
        <strain evidence="3">OM18370.1</strain>
    </source>
</reference>
<dbReference type="AlphaFoldDB" id="A0A4Q9MBP0"/>
<dbReference type="OrthoDB" id="2752039at2759"/>
<organism evidence="3">
    <name type="scientific">Dichomitus squalens</name>
    <dbReference type="NCBI Taxonomy" id="114155"/>
    <lineage>
        <taxon>Eukaryota</taxon>
        <taxon>Fungi</taxon>
        <taxon>Dikarya</taxon>
        <taxon>Basidiomycota</taxon>
        <taxon>Agaricomycotina</taxon>
        <taxon>Agaricomycetes</taxon>
        <taxon>Polyporales</taxon>
        <taxon>Polyporaceae</taxon>
        <taxon>Dichomitus</taxon>
    </lineage>
</organism>
<feature type="region of interest" description="Disordered" evidence="1">
    <location>
        <begin position="56"/>
        <end position="155"/>
    </location>
</feature>
<name>A0A4Q9MBP0_9APHY</name>
<evidence type="ECO:0000259" key="2">
    <source>
        <dbReference type="Pfam" id="PF20415"/>
    </source>
</evidence>
<sequence length="341" mass="39145">MAGCFPFCDCTNHLPVYPPVHTYRHRGRWPPPQPRPVLQHATYPYVPLYQSTPAQAQPILAEESRRTKERSQSRDSKTRRVHFADQPIVIDLPNHPPRNAPAVDATTRPRPRSPSITRAPSPIRPAVNRATPPVRSPARPPAAHATPAPPLRTSAPAAFTPATAARHCDQRSATTPRILHDLLTSFPSGLWDMRRNARPTYHPQHEPRYSEPVYPHDRRKTSIKLYFTPCSRTEFSWITKVRAGSRKHLTVDDVLDAISTELFRRSAVRDLYESHPCFSKIRSARRIRTRRGYTKTPHYDDAFRNVDLYHVDHGQVLYFRGLKPERLRDGEVVYLVKFSYA</sequence>
<feature type="domain" description="DUF6699" evidence="2">
    <location>
        <begin position="191"/>
        <end position="324"/>
    </location>
</feature>
<dbReference type="Pfam" id="PF20415">
    <property type="entry name" value="DUF6699"/>
    <property type="match status" value="1"/>
</dbReference>
<dbReference type="InterPro" id="IPR046522">
    <property type="entry name" value="DUF6699"/>
</dbReference>
<accession>A0A4Q9MBP0</accession>
<evidence type="ECO:0000313" key="3">
    <source>
        <dbReference type="EMBL" id="TBU23887.1"/>
    </source>
</evidence>
<feature type="compositionally biased region" description="Low complexity" evidence="1">
    <location>
        <begin position="105"/>
        <end position="133"/>
    </location>
</feature>
<gene>
    <name evidence="3" type="ORF">BD311DRAFT_47601</name>
</gene>
<dbReference type="EMBL" id="ML143492">
    <property type="protein sequence ID" value="TBU23887.1"/>
    <property type="molecule type" value="Genomic_DNA"/>
</dbReference>
<protein>
    <recommendedName>
        <fullName evidence="2">DUF6699 domain-containing protein</fullName>
    </recommendedName>
</protein>
<feature type="compositionally biased region" description="Basic and acidic residues" evidence="1">
    <location>
        <begin position="62"/>
        <end position="78"/>
    </location>
</feature>
<proteinExistence type="predicted"/>
<feature type="compositionally biased region" description="Low complexity" evidence="1">
    <location>
        <begin position="141"/>
        <end position="155"/>
    </location>
</feature>